<dbReference type="GO" id="GO:0038061">
    <property type="term" value="P:non-canonical NF-kappaB signal transduction"/>
    <property type="evidence" value="ECO:0007669"/>
    <property type="project" value="TreeGrafter"/>
</dbReference>
<dbReference type="PANTHER" id="PTHR24169:SF25">
    <property type="entry name" value="DORSAL-RELATED IMMUNITY FACTOR DIF-RELATED"/>
    <property type="match status" value="1"/>
</dbReference>
<dbReference type="GO" id="GO:0034097">
    <property type="term" value="P:response to cytokine"/>
    <property type="evidence" value="ECO:0007669"/>
    <property type="project" value="TreeGrafter"/>
</dbReference>
<dbReference type="Gene3D" id="2.60.40.340">
    <property type="entry name" value="Rel homology domain (RHD), DNA-binding domain"/>
    <property type="match status" value="1"/>
</dbReference>
<dbReference type="PRINTS" id="PR00057">
    <property type="entry name" value="NFKBTNSCPFCT"/>
</dbReference>
<reference evidence="2" key="1">
    <citation type="journal article" date="2023" name="G3 (Bethesda)">
        <title>Whole genome assemblies of Zophobas morio and Tenebrio molitor.</title>
        <authorList>
            <person name="Kaur S."/>
            <person name="Stinson S.A."/>
            <person name="diCenzo G.C."/>
        </authorList>
    </citation>
    <scope>NUCLEOTIDE SEQUENCE</scope>
    <source>
        <strain evidence="2">QUZm001</strain>
    </source>
</reference>
<dbReference type="Pfam" id="PF16179">
    <property type="entry name" value="RHD_dimer"/>
    <property type="match status" value="1"/>
</dbReference>
<dbReference type="PROSITE" id="PS50254">
    <property type="entry name" value="REL_2"/>
    <property type="match status" value="1"/>
</dbReference>
<dbReference type="GO" id="GO:0005737">
    <property type="term" value="C:cytoplasm"/>
    <property type="evidence" value="ECO:0007669"/>
    <property type="project" value="InterPro"/>
</dbReference>
<dbReference type="AlphaFoldDB" id="A0AA38IMG0"/>
<dbReference type="GO" id="GO:0045087">
    <property type="term" value="P:innate immune response"/>
    <property type="evidence" value="ECO:0007669"/>
    <property type="project" value="TreeGrafter"/>
</dbReference>
<evidence type="ECO:0000313" key="3">
    <source>
        <dbReference type="Proteomes" id="UP001168821"/>
    </source>
</evidence>
<dbReference type="InterPro" id="IPR013783">
    <property type="entry name" value="Ig-like_fold"/>
</dbReference>
<dbReference type="Pfam" id="PF00554">
    <property type="entry name" value="RHD_DNA_bind"/>
    <property type="match status" value="1"/>
</dbReference>
<dbReference type="SUPFAM" id="SSF81296">
    <property type="entry name" value="E set domains"/>
    <property type="match status" value="1"/>
</dbReference>
<dbReference type="InterPro" id="IPR000451">
    <property type="entry name" value="NFkB/Dor"/>
</dbReference>
<evidence type="ECO:0000259" key="1">
    <source>
        <dbReference type="PROSITE" id="PS50254"/>
    </source>
</evidence>
<dbReference type="GO" id="GO:0033554">
    <property type="term" value="P:cellular response to stress"/>
    <property type="evidence" value="ECO:0007669"/>
    <property type="project" value="TreeGrafter"/>
</dbReference>
<dbReference type="GO" id="GO:0000981">
    <property type="term" value="F:DNA-binding transcription factor activity, RNA polymerase II-specific"/>
    <property type="evidence" value="ECO:0007669"/>
    <property type="project" value="TreeGrafter"/>
</dbReference>
<gene>
    <name evidence="2" type="ORF">Zmor_010021</name>
</gene>
<dbReference type="InterPro" id="IPR037059">
    <property type="entry name" value="RHD_DNA_bind_dom_sf"/>
</dbReference>
<dbReference type="InterPro" id="IPR011539">
    <property type="entry name" value="RHD_DNA_bind_dom"/>
</dbReference>
<name>A0AA38IMG0_9CUCU</name>
<dbReference type="Proteomes" id="UP001168821">
    <property type="component" value="Unassembled WGS sequence"/>
</dbReference>
<dbReference type="EMBL" id="JALNTZ010000003">
    <property type="protein sequence ID" value="KAJ3658270.1"/>
    <property type="molecule type" value="Genomic_DNA"/>
</dbReference>
<accession>A0AA38IMG0</accession>
<feature type="domain" description="RHD" evidence="1">
    <location>
        <begin position="10"/>
        <end position="187"/>
    </location>
</feature>
<dbReference type="InterPro" id="IPR014756">
    <property type="entry name" value="Ig_E-set"/>
</dbReference>
<dbReference type="Gene3D" id="2.60.40.10">
    <property type="entry name" value="Immunoglobulins"/>
    <property type="match status" value="1"/>
</dbReference>
<keyword evidence="3" id="KW-1185">Reference proteome</keyword>
<dbReference type="GO" id="GO:0045944">
    <property type="term" value="P:positive regulation of transcription by RNA polymerase II"/>
    <property type="evidence" value="ECO:0007669"/>
    <property type="project" value="TreeGrafter"/>
</dbReference>
<dbReference type="PANTHER" id="PTHR24169">
    <property type="entry name" value="NUCLEAR FACTOR NF-KAPPA-B PROTEIN"/>
    <property type="match status" value="1"/>
</dbReference>
<evidence type="ECO:0000313" key="2">
    <source>
        <dbReference type="EMBL" id="KAJ3658270.1"/>
    </source>
</evidence>
<protein>
    <recommendedName>
        <fullName evidence="1">RHD domain-containing protein</fullName>
    </recommendedName>
</protein>
<dbReference type="GO" id="GO:0000978">
    <property type="term" value="F:RNA polymerase II cis-regulatory region sequence-specific DNA binding"/>
    <property type="evidence" value="ECO:0007669"/>
    <property type="project" value="TreeGrafter"/>
</dbReference>
<proteinExistence type="predicted"/>
<comment type="caution">
    <text evidence="2">The sequence shown here is derived from an EMBL/GenBank/DDBJ whole genome shotgun (WGS) entry which is preliminary data.</text>
</comment>
<dbReference type="InterPro" id="IPR032397">
    <property type="entry name" value="RHD_dimer"/>
</dbReference>
<dbReference type="GO" id="GO:0005634">
    <property type="term" value="C:nucleus"/>
    <property type="evidence" value="ECO:0007669"/>
    <property type="project" value="TreeGrafter"/>
</dbReference>
<dbReference type="InterPro" id="IPR008967">
    <property type="entry name" value="p53-like_TF_DNA-bd_sf"/>
</dbReference>
<organism evidence="2 3">
    <name type="scientific">Zophobas morio</name>
    <dbReference type="NCBI Taxonomy" id="2755281"/>
    <lineage>
        <taxon>Eukaryota</taxon>
        <taxon>Metazoa</taxon>
        <taxon>Ecdysozoa</taxon>
        <taxon>Arthropoda</taxon>
        <taxon>Hexapoda</taxon>
        <taxon>Insecta</taxon>
        <taxon>Pterygota</taxon>
        <taxon>Neoptera</taxon>
        <taxon>Endopterygota</taxon>
        <taxon>Coleoptera</taxon>
        <taxon>Polyphaga</taxon>
        <taxon>Cucujiformia</taxon>
        <taxon>Tenebrionidae</taxon>
        <taxon>Zophobas</taxon>
    </lineage>
</organism>
<dbReference type="GO" id="GO:0007249">
    <property type="term" value="P:canonical NF-kappaB signal transduction"/>
    <property type="evidence" value="ECO:0007669"/>
    <property type="project" value="TreeGrafter"/>
</dbReference>
<dbReference type="SUPFAM" id="SSF49417">
    <property type="entry name" value="p53-like transcription factors"/>
    <property type="match status" value="1"/>
</dbReference>
<sequence>MSVPAVLHPENLPYIEIIEQPYKAHKFRYIQEGRGMPIPGASSTPGNRTSFAIQIHGYQGRLLVNVSCVTKDPPYRQHPYQLVGPNCNHGVCSFEQEVTATNSTITFAKMGARCIKRSNFQESLRIRQENNVDPFEEGFGHKDDFGPLERNVVRLCVQVVLLGDNGDQRIKIRPVVSNPIYDGKAPIEPIIYKLSHGNSYVDGKIHSSEQIILLCTKVKTDDLKIRFFEMKDNEVVWEDFGTFHSDDIYNNTAICFRPPKYHDQNITYAVKVWVQLVRPTDQMVSQPIEFMYLPVQAAPRVLNENRDENPVFDELTENGTRTREDKFVAAEINQTTKRRRTDTRDQLVLDMSSSILQEIEDLIPEVAQIVDSINQTEYSSSVRSTQIDNLTGAYFSRS</sequence>